<evidence type="ECO:0000313" key="17">
    <source>
        <dbReference type="Proteomes" id="UP000472263"/>
    </source>
</evidence>
<dbReference type="GO" id="GO:0015078">
    <property type="term" value="F:proton transmembrane transporter activity"/>
    <property type="evidence" value="ECO:0007669"/>
    <property type="project" value="InterPro"/>
</dbReference>
<keyword evidence="5" id="KW-0375">Hydrogen ion transport</keyword>
<feature type="compositionally biased region" description="Basic and acidic residues" evidence="15">
    <location>
        <begin position="833"/>
        <end position="844"/>
    </location>
</feature>
<sequence length="1024" mass="107979">MTAALLRGGRGVCVQCFHRELCRLIWRPQTALFSSKPSDPRKQPRITHIKKAKPQPAVDIPKLLEELFSQRRPHPAPPAGKASTAKPSSTKPSAISSVKTTASTFSHSPPTAASTSKQAEDVYNKTTPPASPPPDTLPASQKPVSSPGPVSPAADSTKISSSFEAPPQSSPPFIKASTAGVVSEMMSPATTTSVPSPATTTPASVEPQAPSIESLSASTIEAKVETSVDSGELPSATSANTVESSTEMSEFTAESTIEPTVDALSSPMETLESRAVFVEGTVDPVIEATVDTVAQEVQLNNTDSGADAVAQTVLIETTVETTATPLQNKGEVSALSSGVVAGLGAKEGEEKVGGETAQEPLNVAETMTLESVTLAEARSLVESLPFEDLLQTKAALEDKAEAVIQDSLVQTGNGAECETAAETFAEVLSERDSLSEDVEALEAETDVLMEQLLCTIPEAVSKMPASVKTSLASHATSSGVAMEASGESMQKAAQVGEEEVTEVEAMTLESITLAEVEARVASLETDVLQQAKTVLEKEAEILAREERMEERTVIEDGTMSEVMIEADVLTLDSLSEATDALETETSVVLEAMLCSGVVPTPPPDSQPGSPSTARAETEALFGYVEVESEKLNSQEAAGVSVIGGEEAGEQEVNVVEAMTLESVTLAEVEALVGTLDSVALTATTTQLEQEAEMLAKEERMGEQRMVLEDSSLSEEVAEALSVEALSLPEADSLPEALQAETDILMEQLLFSIPGPVGVTSEDLIVQGVAREDILDGYARESSVCEEERGSEELVLNEALTLESLTLSEVETLVETSEMDVLTQTDSQEEAEAKEEAQAEQKVFSEDAEADIPSEAEILTKADVLAEAADALEAESAVILQNLLCPVSGIVTADTTGSAAVNTAPTEPDTLPLSPPAREEVLGQEEEDAGSPPAASEEVETEGGTQTEALGTHEGLDPVQLLFLEKIREYNNKRRLCDGAVEAGPDFEKRLSEETAKLQRLYGGGDLSSFPQFTFTEPELHQDSK</sequence>
<feature type="region of interest" description="Disordered" evidence="15">
    <location>
        <begin position="225"/>
        <end position="255"/>
    </location>
</feature>
<reference evidence="16" key="3">
    <citation type="submission" date="2025-09" db="UniProtKB">
        <authorList>
            <consortium name="Ensembl"/>
        </authorList>
    </citation>
    <scope>IDENTIFICATION</scope>
</reference>
<feature type="region of interest" description="Disordered" evidence="15">
    <location>
        <begin position="34"/>
        <end position="59"/>
    </location>
</feature>
<reference evidence="16" key="1">
    <citation type="submission" date="2019-06" db="EMBL/GenBank/DDBJ databases">
        <authorList>
            <consortium name="Wellcome Sanger Institute Data Sharing"/>
        </authorList>
    </citation>
    <scope>NUCLEOTIDE SEQUENCE [LARGE SCALE GENOMIC DNA]</scope>
</reference>
<proteinExistence type="inferred from homology"/>
<evidence type="ECO:0000256" key="6">
    <source>
        <dbReference type="ARBA" id="ARBA00022792"/>
    </source>
</evidence>
<dbReference type="GO" id="GO:0015986">
    <property type="term" value="P:proton motive force-driven ATP synthesis"/>
    <property type="evidence" value="ECO:0007669"/>
    <property type="project" value="InterPro"/>
</dbReference>
<dbReference type="Ensembl" id="ENSMMDT00005014670.1">
    <property type="protein sequence ID" value="ENSMMDP00005014273.1"/>
    <property type="gene ID" value="ENSMMDG00005007367.1"/>
</dbReference>
<keyword evidence="14" id="KW-0175">Coiled coil</keyword>
<evidence type="ECO:0000256" key="3">
    <source>
        <dbReference type="ARBA" id="ARBA00022448"/>
    </source>
</evidence>
<keyword evidence="17" id="KW-1185">Reference proteome</keyword>
<dbReference type="GO" id="GO:0005743">
    <property type="term" value="C:mitochondrial inner membrane"/>
    <property type="evidence" value="ECO:0007669"/>
    <property type="project" value="UniProtKB-SubCell"/>
</dbReference>
<comment type="subunit">
    <text evidence="12">Component of the ATP synthase complex composed at least of ATP5F1A/subunit alpha, ATP5F1B/subunit beta, ATP5MC1/subunit c (homooctomer), MT-ATP6/subunit a, MT-ATP8/subunit 8, ATP5ME/subunit e, ATP5MF/subunit f, ATP5MG/subunit g, ATP5MK/subunit k, ATP5MJ/subunit j, ATP5F1C/subunit gamma, ATP5F1D/subunit delta, ATP5F1E/subunit epsilon, ATP5PF/subunit F6, ATP5PB/subunit b, ATP5PD/subunit d, ATP5PO/subunit OSCP. ATP synthase complex consists of a soluble F(1) head domain (subunits alpha(3) and beta(3)) - the catalytic core - and a membrane F(0) domain - the membrane proton channel (subunits c, a, 8, e, f, g, k and j). These two domains are linked by a central stalk (subunits gamma, delta, and epsilon) rotating inside the F1 region and a stationary peripheral stalk (subunits F6, b, d, and OSCP).</text>
</comment>
<evidence type="ECO:0000256" key="4">
    <source>
        <dbReference type="ARBA" id="ARBA00022547"/>
    </source>
</evidence>
<feature type="region of interest" description="Disordered" evidence="15">
    <location>
        <begin position="1002"/>
        <end position="1024"/>
    </location>
</feature>
<evidence type="ECO:0000256" key="12">
    <source>
        <dbReference type="ARBA" id="ARBA00064647"/>
    </source>
</evidence>
<dbReference type="Pfam" id="PF05511">
    <property type="entry name" value="ATP-synt_F6"/>
    <property type="match status" value="1"/>
</dbReference>
<comment type="similarity">
    <text evidence="2">Belongs to the eukaryotic ATPase subunit F6 family.</text>
</comment>
<name>A0A667XJC7_9TELE</name>
<dbReference type="Proteomes" id="UP000472263">
    <property type="component" value="Chromosome 15"/>
</dbReference>
<dbReference type="SUPFAM" id="SSF111357">
    <property type="entry name" value="Mitochondrial ATP synthase coupling factor 6"/>
    <property type="match status" value="1"/>
</dbReference>
<dbReference type="PANTHER" id="PTHR12441:SF14">
    <property type="entry name" value="ATP SYNTHASE-COUPLING FACTOR 6, MITOCHONDRIAL"/>
    <property type="match status" value="1"/>
</dbReference>
<evidence type="ECO:0000256" key="14">
    <source>
        <dbReference type="SAM" id="Coils"/>
    </source>
</evidence>
<organism evidence="16 17">
    <name type="scientific">Myripristis murdjan</name>
    <name type="common">pinecone soldierfish</name>
    <dbReference type="NCBI Taxonomy" id="586833"/>
    <lineage>
        <taxon>Eukaryota</taxon>
        <taxon>Metazoa</taxon>
        <taxon>Chordata</taxon>
        <taxon>Craniata</taxon>
        <taxon>Vertebrata</taxon>
        <taxon>Euteleostomi</taxon>
        <taxon>Actinopterygii</taxon>
        <taxon>Neopterygii</taxon>
        <taxon>Teleostei</taxon>
        <taxon>Neoteleostei</taxon>
        <taxon>Acanthomorphata</taxon>
        <taxon>Holocentriformes</taxon>
        <taxon>Holocentridae</taxon>
        <taxon>Myripristis</taxon>
    </lineage>
</organism>
<feature type="compositionally biased region" description="Low complexity" evidence="15">
    <location>
        <begin position="187"/>
        <end position="205"/>
    </location>
</feature>
<dbReference type="InterPro" id="IPR036204">
    <property type="entry name" value="ATP_synth_f6_sf_mt"/>
</dbReference>
<accession>A0A667XJC7</accession>
<keyword evidence="3" id="KW-0813">Transport</keyword>
<dbReference type="GO" id="GO:0045259">
    <property type="term" value="C:proton-transporting ATP synthase complex"/>
    <property type="evidence" value="ECO:0007669"/>
    <property type="project" value="UniProtKB-KW"/>
</dbReference>
<feature type="compositionally biased region" description="Polar residues" evidence="15">
    <location>
        <begin position="235"/>
        <end position="255"/>
    </location>
</feature>
<evidence type="ECO:0000256" key="15">
    <source>
        <dbReference type="SAM" id="MobiDB-lite"/>
    </source>
</evidence>
<dbReference type="OrthoDB" id="8902296at2759"/>
<feature type="region of interest" description="Disordered" evidence="15">
    <location>
        <begin position="823"/>
        <end position="850"/>
    </location>
</feature>
<evidence type="ECO:0000256" key="8">
    <source>
        <dbReference type="ARBA" id="ARBA00023128"/>
    </source>
</evidence>
<keyword evidence="6" id="KW-0999">Mitochondrion inner membrane</keyword>
<keyword evidence="7" id="KW-0406">Ion transport</keyword>
<feature type="region of interest" description="Disordered" evidence="15">
    <location>
        <begin position="898"/>
        <end position="954"/>
    </location>
</feature>
<dbReference type="GeneID" id="115372399"/>
<feature type="compositionally biased region" description="Polar residues" evidence="15">
    <location>
        <begin position="85"/>
        <end position="117"/>
    </location>
</feature>
<dbReference type="InterPro" id="IPR008387">
    <property type="entry name" value="ATP_synth_f6_mt"/>
</dbReference>
<comment type="function">
    <text evidence="11">Subunit F6, of the mitochondrial membrane ATP synthase complex (F(1)F(0) ATP synthase or Complex V) that produces ATP from ADP in the presence of a proton gradient across the membrane which is generated by electron transport complexes of the respiratory chain. ATP synthase complex consist of a soluble F(1) head domain - the catalytic core - and a membrane F(1) domain - the membrane proton channel. These two domains are linked by a central stalk rotating inside the F(1) region and a stationary peripheral stalk. During catalysis, ATP synthesis in the catalytic domain of F(1) is coupled via a rotary mechanism of the central stalk subunits to proton translocation. In vivo, can only synthesize ATP although its ATP hydrolase activity can be activated artificially in vitro. Part of the complex F(0) domain. Part of the complex F(0) domain and the peripheric stalk, which acts as a stator to hold the catalytic alpha(3)beta(3) subcomplex and subunit a/ATP6 static relative to the rotary elements.</text>
</comment>
<reference evidence="16" key="2">
    <citation type="submission" date="2025-08" db="UniProtKB">
        <authorList>
            <consortium name="Ensembl"/>
        </authorList>
    </citation>
    <scope>IDENTIFICATION</scope>
</reference>
<evidence type="ECO:0000313" key="16">
    <source>
        <dbReference type="Ensembl" id="ENSMMDP00005014273.1"/>
    </source>
</evidence>
<protein>
    <recommendedName>
        <fullName evidence="13">ATP synthase peripheral stalk subunit F6, mitochondrial</fullName>
    </recommendedName>
    <alternativeName>
        <fullName evidence="10">ATP synthase peripheral stalk subunit F6</fullName>
    </alternativeName>
</protein>
<dbReference type="InParanoid" id="A0A667XJC7"/>
<evidence type="ECO:0000256" key="10">
    <source>
        <dbReference type="ARBA" id="ARBA00029863"/>
    </source>
</evidence>
<keyword evidence="8" id="KW-0496">Mitochondrion</keyword>
<dbReference type="AlphaFoldDB" id="A0A667XJC7"/>
<evidence type="ECO:0000256" key="9">
    <source>
        <dbReference type="ARBA" id="ARBA00023136"/>
    </source>
</evidence>
<feature type="compositionally biased region" description="Basic residues" evidence="15">
    <location>
        <begin position="43"/>
        <end position="53"/>
    </location>
</feature>
<dbReference type="Gene3D" id="1.10.246.110">
    <property type="entry name" value="Mitochondrial ATP synthase-coupling factor 6"/>
    <property type="match status" value="1"/>
</dbReference>
<dbReference type="RefSeq" id="XP_029926119.1">
    <property type="nucleotide sequence ID" value="XM_030070259.1"/>
</dbReference>
<feature type="region of interest" description="Disordered" evidence="15">
    <location>
        <begin position="71"/>
        <end position="211"/>
    </location>
</feature>
<gene>
    <name evidence="16" type="primary">LOC115372399</name>
</gene>
<feature type="coiled-coil region" evidence="14">
    <location>
        <begin position="386"/>
        <end position="451"/>
    </location>
</feature>
<evidence type="ECO:0000256" key="13">
    <source>
        <dbReference type="ARBA" id="ARBA00073749"/>
    </source>
</evidence>
<evidence type="ECO:0000256" key="7">
    <source>
        <dbReference type="ARBA" id="ARBA00023065"/>
    </source>
</evidence>
<comment type="subcellular location">
    <subcellularLocation>
        <location evidence="1">Mitochondrion inner membrane</location>
    </subcellularLocation>
</comment>
<dbReference type="GeneTree" id="ENSGT00940000176046"/>
<evidence type="ECO:0000256" key="11">
    <source>
        <dbReference type="ARBA" id="ARBA00059339"/>
    </source>
</evidence>
<dbReference type="FunFam" id="1.10.246.110:FF:000001">
    <property type="entry name" value="ATP synthase-coupling factor 6, mitochondrial"/>
    <property type="match status" value="1"/>
</dbReference>
<evidence type="ECO:0000256" key="2">
    <source>
        <dbReference type="ARBA" id="ARBA00007346"/>
    </source>
</evidence>
<keyword evidence="9" id="KW-0472">Membrane</keyword>
<keyword evidence="4" id="KW-0138">CF(0)</keyword>
<dbReference type="PANTHER" id="PTHR12441">
    <property type="entry name" value="ATP SYNTHASE COUPLING FACTOR 6, MITOCHONDRIAL"/>
    <property type="match status" value="1"/>
</dbReference>
<evidence type="ECO:0000256" key="1">
    <source>
        <dbReference type="ARBA" id="ARBA00004273"/>
    </source>
</evidence>
<evidence type="ECO:0000256" key="5">
    <source>
        <dbReference type="ARBA" id="ARBA00022781"/>
    </source>
</evidence>
<feature type="compositionally biased region" description="Low complexity" evidence="15">
    <location>
        <begin position="137"/>
        <end position="156"/>
    </location>
</feature>